<dbReference type="InterPro" id="IPR037219">
    <property type="entry name" value="Peptidase_M41-like"/>
</dbReference>
<dbReference type="Pfam" id="PF11178">
    <property type="entry name" value="DUF2963"/>
    <property type="match status" value="4"/>
</dbReference>
<name>B1V9S1_PHYAS</name>
<dbReference type="STRING" id="59748.PA0358"/>
<dbReference type="Gene3D" id="1.20.58.760">
    <property type="entry name" value="Peptidase M41"/>
    <property type="match status" value="1"/>
</dbReference>
<protein>
    <recommendedName>
        <fullName evidence="1">DUF2963 domain-containing protein</fullName>
    </recommendedName>
</protein>
<dbReference type="GO" id="GO:0004176">
    <property type="term" value="F:ATP-dependent peptidase activity"/>
    <property type="evidence" value="ECO:0007669"/>
    <property type="project" value="InterPro"/>
</dbReference>
<dbReference type="SUPFAM" id="SSF140990">
    <property type="entry name" value="FtsH protease domain-like"/>
    <property type="match status" value="1"/>
</dbReference>
<feature type="domain" description="DUF2963" evidence="1">
    <location>
        <begin position="159"/>
        <end position="193"/>
    </location>
</feature>
<feature type="domain" description="DUF2963" evidence="1">
    <location>
        <begin position="70"/>
        <end position="107"/>
    </location>
</feature>
<dbReference type="InterPro" id="IPR021348">
    <property type="entry name" value="DUF2963"/>
</dbReference>
<evidence type="ECO:0000313" key="2">
    <source>
        <dbReference type="EMBL" id="CAM11693.1"/>
    </source>
</evidence>
<feature type="domain" description="DUF2963" evidence="1">
    <location>
        <begin position="118"/>
        <end position="158"/>
    </location>
</feature>
<accession>B1V9S1</accession>
<reference evidence="2 3" key="1">
    <citation type="journal article" date="2008" name="J. Bacteriol.">
        <title>Comparative genome analysis of 'Candidatus Phytoplasma australiense' (subgroup tuf-Australia I; rp-A) and 'Ca. Phytoplasma asteris' strains OY-M and AY-WB.</title>
        <authorList>
            <person name="Tran-Nguyen L.T."/>
            <person name="Kube M."/>
            <person name="Schneider B."/>
            <person name="Reinhardt R."/>
            <person name="Gibb K.S."/>
        </authorList>
    </citation>
    <scope>NUCLEOTIDE SEQUENCE [LARGE SCALE GENOMIC DNA]</scope>
</reference>
<evidence type="ECO:0000313" key="3">
    <source>
        <dbReference type="Proteomes" id="UP000008323"/>
    </source>
</evidence>
<dbReference type="KEGG" id="pal:PA0358"/>
<dbReference type="GO" id="GO:0006508">
    <property type="term" value="P:proteolysis"/>
    <property type="evidence" value="ECO:0007669"/>
    <property type="project" value="InterPro"/>
</dbReference>
<dbReference type="EMBL" id="AM422018">
    <property type="protein sequence ID" value="CAM11693.1"/>
    <property type="molecule type" value="Genomic_DNA"/>
</dbReference>
<feature type="domain" description="DUF2963" evidence="1">
    <location>
        <begin position="16"/>
        <end position="58"/>
    </location>
</feature>
<sequence>MTTNPNQKITYRNVYKIITEFSPITNKKTKETECSKDGKTIYSFASHNSRTGNKTKQIIYQDNMIWRIYKYEYNLTTIKETIYYPDNTTINMIQEYDRKTQNRTKQIIYSGGITKDQIEHNPETGEQIKRTYYRNDGKTTKEVEDCNPQTRKLTKRTYYHPNGKIKTIHDFDPETGKKTKYTKFKANGVTIEYTRIYRREISRWVKISARYTKKEEWVAYHEAGHALITFLHPQNYEVAYLTIIPNLEKKHIRTLSTFACKSQFQNRRFN</sequence>
<dbReference type="Proteomes" id="UP000008323">
    <property type="component" value="Chromosome"/>
</dbReference>
<gene>
    <name evidence="2" type="ordered locus">PA0358</name>
</gene>
<organism evidence="2 3">
    <name type="scientific">Phytoplasma australiense</name>
    <dbReference type="NCBI Taxonomy" id="59748"/>
    <lineage>
        <taxon>Bacteria</taxon>
        <taxon>Bacillati</taxon>
        <taxon>Mycoplasmatota</taxon>
        <taxon>Mollicutes</taxon>
        <taxon>Acholeplasmatales</taxon>
        <taxon>Acholeplasmataceae</taxon>
        <taxon>Candidatus Phytoplasma</taxon>
        <taxon>16SrXII (Stolbur group)</taxon>
    </lineage>
</organism>
<evidence type="ECO:0000259" key="1">
    <source>
        <dbReference type="Pfam" id="PF11178"/>
    </source>
</evidence>
<dbReference type="AlphaFoldDB" id="B1V9S1"/>
<dbReference type="GO" id="GO:0004222">
    <property type="term" value="F:metalloendopeptidase activity"/>
    <property type="evidence" value="ECO:0007669"/>
    <property type="project" value="InterPro"/>
</dbReference>
<dbReference type="GO" id="GO:0005524">
    <property type="term" value="F:ATP binding"/>
    <property type="evidence" value="ECO:0007669"/>
    <property type="project" value="InterPro"/>
</dbReference>
<proteinExistence type="predicted"/>